<protein>
    <submittedName>
        <fullName evidence="2">Uncharacterized protein</fullName>
    </submittedName>
</protein>
<keyword evidence="1" id="KW-1185">Reference proteome</keyword>
<dbReference type="WBParaSite" id="PEQ_0000012701-mRNA-1">
    <property type="protein sequence ID" value="PEQ_0000012701-mRNA-1"/>
    <property type="gene ID" value="PEQ_0000012701"/>
</dbReference>
<evidence type="ECO:0000313" key="2">
    <source>
        <dbReference type="WBParaSite" id="PEQ_0000012701-mRNA-1"/>
    </source>
</evidence>
<evidence type="ECO:0000313" key="1">
    <source>
        <dbReference type="Proteomes" id="UP000887564"/>
    </source>
</evidence>
<organism evidence="1 2">
    <name type="scientific">Parascaris equorum</name>
    <name type="common">Equine roundworm</name>
    <dbReference type="NCBI Taxonomy" id="6256"/>
    <lineage>
        <taxon>Eukaryota</taxon>
        <taxon>Metazoa</taxon>
        <taxon>Ecdysozoa</taxon>
        <taxon>Nematoda</taxon>
        <taxon>Chromadorea</taxon>
        <taxon>Rhabditida</taxon>
        <taxon>Spirurina</taxon>
        <taxon>Ascaridomorpha</taxon>
        <taxon>Ascaridoidea</taxon>
        <taxon>Ascarididae</taxon>
        <taxon>Parascaris</taxon>
    </lineage>
</organism>
<proteinExistence type="predicted"/>
<dbReference type="Proteomes" id="UP000887564">
    <property type="component" value="Unplaced"/>
</dbReference>
<reference evidence="2" key="1">
    <citation type="submission" date="2022-11" db="UniProtKB">
        <authorList>
            <consortium name="WormBaseParasite"/>
        </authorList>
    </citation>
    <scope>IDENTIFICATION</scope>
</reference>
<name>A0A914R100_PAREQ</name>
<sequence>MTKWLRKFGNTERQLAIFDPDSLVGMQARLNVNVLVTDRIRGWSTPTKWEEYLPVGKYSPVSILKSIGTNVLSTAECGGNHGSIRNMWKSLGMEITTFCEIKRTYSKKRMVSSGARNVQEVPQLNFPDGLLDRFDIHRVFK</sequence>
<dbReference type="AlphaFoldDB" id="A0A914R100"/>
<accession>A0A914R100</accession>